<keyword evidence="9" id="KW-1185">Reference proteome</keyword>
<dbReference type="GO" id="GO:0016829">
    <property type="term" value="F:lyase activity"/>
    <property type="evidence" value="ECO:0007669"/>
    <property type="project" value="UniProtKB-KW"/>
</dbReference>
<evidence type="ECO:0000313" key="9">
    <source>
        <dbReference type="Proteomes" id="UP000014977"/>
    </source>
</evidence>
<dbReference type="EMBL" id="ATHJ01000105">
    <property type="protein sequence ID" value="EPR35849.1"/>
    <property type="molecule type" value="Genomic_DNA"/>
</dbReference>
<evidence type="ECO:0000259" key="7">
    <source>
        <dbReference type="Pfam" id="PF22451"/>
    </source>
</evidence>
<comment type="pathway">
    <text evidence="2">Porphyrin-containing compound metabolism.</text>
</comment>
<dbReference type="EC" id="4.1.1.111" evidence="4"/>
<comment type="catalytic activity">
    <reaction evidence="5">
        <text>siroheme + 2 H(+) = 12,18-didecarboxysiroheme + 2 CO2</text>
        <dbReference type="Rhea" id="RHEA:19093"/>
        <dbReference type="ChEBI" id="CHEBI:15378"/>
        <dbReference type="ChEBI" id="CHEBI:16526"/>
        <dbReference type="ChEBI" id="CHEBI:60052"/>
        <dbReference type="ChEBI" id="CHEBI:140497"/>
        <dbReference type="EC" id="4.1.1.111"/>
    </reaction>
</comment>
<evidence type="ECO:0000256" key="5">
    <source>
        <dbReference type="ARBA" id="ARBA00048470"/>
    </source>
</evidence>
<dbReference type="InterPro" id="IPR050684">
    <property type="entry name" value="HTH-Siroheme_Decarb"/>
</dbReference>
<dbReference type="Pfam" id="PF17805">
    <property type="entry name" value="AsnC_trans_reg2"/>
    <property type="match status" value="1"/>
</dbReference>
<dbReference type="eggNOG" id="COG1522">
    <property type="taxonomic scope" value="Bacteria"/>
</dbReference>
<reference evidence="8 9" key="1">
    <citation type="journal article" date="2013" name="Genome Announc.">
        <title>Draft genome sequences for three mercury-methylating, sulfate-reducing bacteria.</title>
        <authorList>
            <person name="Brown S.D."/>
            <person name="Hurt R.A.Jr."/>
            <person name="Gilmour C.C."/>
            <person name="Elias D.A."/>
        </authorList>
    </citation>
    <scope>NUCLEOTIDE SEQUENCE [LARGE SCALE GENOMIC DNA]</scope>
    <source>
        <strain evidence="8 9">DSM 2059</strain>
    </source>
</reference>
<dbReference type="Pfam" id="PF22451">
    <property type="entry name" value="NirdL-like_HTH"/>
    <property type="match status" value="1"/>
</dbReference>
<feature type="domain" description="Siroheme decarboxylase AsnC-like ligand binding" evidence="6">
    <location>
        <begin position="67"/>
        <end position="151"/>
    </location>
</feature>
<comment type="similarity">
    <text evidence="3">Belongs to the Ahb/Nir family.</text>
</comment>
<protein>
    <recommendedName>
        <fullName evidence="4">siroheme decarboxylase</fullName>
        <ecNumber evidence="4">4.1.1.111</ecNumber>
    </recommendedName>
</protein>
<dbReference type="InterPro" id="IPR040523">
    <property type="entry name" value="AsnC_trans_reg2"/>
</dbReference>
<dbReference type="STRING" id="897.B2D07_15420"/>
<dbReference type="OrthoDB" id="9806536at2"/>
<organism evidence="8 9">
    <name type="scientific">Desulfococcus multivorans DSM 2059</name>
    <dbReference type="NCBI Taxonomy" id="1121405"/>
    <lineage>
        <taxon>Bacteria</taxon>
        <taxon>Pseudomonadati</taxon>
        <taxon>Thermodesulfobacteriota</taxon>
        <taxon>Desulfobacteria</taxon>
        <taxon>Desulfobacterales</taxon>
        <taxon>Desulfococcaceae</taxon>
        <taxon>Desulfococcus</taxon>
    </lineage>
</organism>
<dbReference type="AlphaFoldDB" id="S7UPC8"/>
<evidence type="ECO:0000259" key="6">
    <source>
        <dbReference type="Pfam" id="PF17805"/>
    </source>
</evidence>
<accession>S7UPC8</accession>
<comment type="caution">
    <text evidence="8">The sequence shown here is derived from an EMBL/GenBank/DDBJ whole genome shotgun (WGS) entry which is preliminary data.</text>
</comment>
<proteinExistence type="inferred from homology"/>
<dbReference type="InterPro" id="IPR053953">
    <property type="entry name" value="NirdL-like_HTH"/>
</dbReference>
<dbReference type="RefSeq" id="WP_020877665.1">
    <property type="nucleotide sequence ID" value="NZ_ATHJ01000105.1"/>
</dbReference>
<feature type="domain" description="Siroheme decarboxylase NirL-like HTH" evidence="7">
    <location>
        <begin position="10"/>
        <end position="56"/>
    </location>
</feature>
<keyword evidence="1" id="KW-0456">Lyase</keyword>
<evidence type="ECO:0000256" key="3">
    <source>
        <dbReference type="ARBA" id="ARBA00023457"/>
    </source>
</evidence>
<evidence type="ECO:0000313" key="8">
    <source>
        <dbReference type="EMBL" id="EPR35849.1"/>
    </source>
</evidence>
<evidence type="ECO:0000256" key="1">
    <source>
        <dbReference type="ARBA" id="ARBA00023239"/>
    </source>
</evidence>
<sequence>MSTPNFSQLEKQVIAATQGDIPITERPYLAIAERLGVTEKDVIETLDALTRRGVIRRFGATLKHQRSGFRANAMVAWRVDEARIDAVGTKMAAFRAVSHCYRRDPTREWPYNLYTMVHASDEAACREIAGEMAAATGETEYALLFSRKELKKISMQYFPDLLSTSPED</sequence>
<dbReference type="PANTHER" id="PTHR43413:SF1">
    <property type="entry name" value="SIROHEME DECARBOXYLASE NIRL SUBUNIT"/>
    <property type="match status" value="1"/>
</dbReference>
<name>S7UPC8_DESML</name>
<dbReference type="Proteomes" id="UP000014977">
    <property type="component" value="Unassembled WGS sequence"/>
</dbReference>
<dbReference type="PANTHER" id="PTHR43413">
    <property type="entry name" value="TRANSCRIPTIONAL REGULATOR, ASNC FAMILY"/>
    <property type="match status" value="1"/>
</dbReference>
<dbReference type="PATRIC" id="fig|1121405.3.peg.3258"/>
<gene>
    <name evidence="8" type="ORF">dsmv_0554</name>
</gene>
<dbReference type="Gene3D" id="3.30.70.3460">
    <property type="match status" value="1"/>
</dbReference>
<evidence type="ECO:0000256" key="2">
    <source>
        <dbReference type="ARBA" id="ARBA00023444"/>
    </source>
</evidence>
<evidence type="ECO:0000256" key="4">
    <source>
        <dbReference type="ARBA" id="ARBA00023471"/>
    </source>
</evidence>